<accession>A0A2G9TM28</accession>
<dbReference type="AlphaFoldDB" id="A0A2G9TM28"/>
<feature type="compositionally biased region" description="Polar residues" evidence="1">
    <location>
        <begin position="1"/>
        <end position="10"/>
    </location>
</feature>
<organism evidence="2 3">
    <name type="scientific">Teladorsagia circumcincta</name>
    <name type="common">Brown stomach worm</name>
    <name type="synonym">Ostertagia circumcincta</name>
    <dbReference type="NCBI Taxonomy" id="45464"/>
    <lineage>
        <taxon>Eukaryota</taxon>
        <taxon>Metazoa</taxon>
        <taxon>Ecdysozoa</taxon>
        <taxon>Nematoda</taxon>
        <taxon>Chromadorea</taxon>
        <taxon>Rhabditida</taxon>
        <taxon>Rhabditina</taxon>
        <taxon>Rhabditomorpha</taxon>
        <taxon>Strongyloidea</taxon>
        <taxon>Trichostrongylidae</taxon>
        <taxon>Teladorsagia</taxon>
    </lineage>
</organism>
<evidence type="ECO:0000313" key="2">
    <source>
        <dbReference type="EMBL" id="PIO59059.1"/>
    </source>
</evidence>
<feature type="region of interest" description="Disordered" evidence="1">
    <location>
        <begin position="1"/>
        <end position="21"/>
    </location>
</feature>
<proteinExistence type="predicted"/>
<gene>
    <name evidence="2" type="ORF">TELCIR_19489</name>
</gene>
<reference evidence="2 3" key="1">
    <citation type="submission" date="2015-09" db="EMBL/GenBank/DDBJ databases">
        <title>Draft genome of the parasitic nematode Teladorsagia circumcincta isolate WARC Sus (inbred).</title>
        <authorList>
            <person name="Mitreva M."/>
        </authorList>
    </citation>
    <scope>NUCLEOTIDE SEQUENCE [LARGE SCALE GENOMIC DNA]</scope>
    <source>
        <strain evidence="2 3">S</strain>
    </source>
</reference>
<name>A0A2G9TM28_TELCI</name>
<protein>
    <submittedName>
        <fullName evidence="2">Uncharacterized protein</fullName>
    </submittedName>
</protein>
<evidence type="ECO:0000256" key="1">
    <source>
        <dbReference type="SAM" id="MobiDB-lite"/>
    </source>
</evidence>
<keyword evidence="3" id="KW-1185">Reference proteome</keyword>
<dbReference type="EMBL" id="KZ358962">
    <property type="protein sequence ID" value="PIO59059.1"/>
    <property type="molecule type" value="Genomic_DNA"/>
</dbReference>
<evidence type="ECO:0000313" key="3">
    <source>
        <dbReference type="Proteomes" id="UP000230423"/>
    </source>
</evidence>
<sequence length="72" mass="8099">MSAHSAQVLTGNPHHDHESPVFHTVMRKKTKLRRAHSGHEMQIRAHPDVAVVHTQSLRPTPPPGLKRPTIIH</sequence>
<dbReference type="Proteomes" id="UP000230423">
    <property type="component" value="Unassembled WGS sequence"/>
</dbReference>